<keyword evidence="3" id="KW-1185">Reference proteome</keyword>
<dbReference type="EMBL" id="PKPP01000730">
    <property type="protein sequence ID" value="PWA89321.1"/>
    <property type="molecule type" value="Genomic_DNA"/>
</dbReference>
<feature type="coiled-coil region" evidence="1">
    <location>
        <begin position="44"/>
        <end position="106"/>
    </location>
</feature>
<name>A0A2U1PU76_ARTAN</name>
<accession>A0A2U1PU76</accession>
<keyword evidence="1" id="KW-0175">Coiled coil</keyword>
<dbReference type="AlphaFoldDB" id="A0A2U1PU76"/>
<dbReference type="OrthoDB" id="5877028at2759"/>
<organism evidence="2 3">
    <name type="scientific">Artemisia annua</name>
    <name type="common">Sweet wormwood</name>
    <dbReference type="NCBI Taxonomy" id="35608"/>
    <lineage>
        <taxon>Eukaryota</taxon>
        <taxon>Viridiplantae</taxon>
        <taxon>Streptophyta</taxon>
        <taxon>Embryophyta</taxon>
        <taxon>Tracheophyta</taxon>
        <taxon>Spermatophyta</taxon>
        <taxon>Magnoliopsida</taxon>
        <taxon>eudicotyledons</taxon>
        <taxon>Gunneridae</taxon>
        <taxon>Pentapetalae</taxon>
        <taxon>asterids</taxon>
        <taxon>campanulids</taxon>
        <taxon>Asterales</taxon>
        <taxon>Asteraceae</taxon>
        <taxon>Asteroideae</taxon>
        <taxon>Anthemideae</taxon>
        <taxon>Artemisiinae</taxon>
        <taxon>Artemisia</taxon>
    </lineage>
</organism>
<sequence>MASDSNTFPLGSQSARTVPDIISHLDIAVKNREAYFMDKIRDLENKARQDNESQSRVNQKLNENLMIIKKSYDNIKHLNNSYAIKIKDLNSKIEMMGYELNKKQNEIEILKMGKNKGSEIDTARKVNLEYKGRMQIMSVKKEVLDDDPRTRQSESDAVRISWCNSVENRAGESTNNHFRIKAATAPLK</sequence>
<reference evidence="2 3" key="1">
    <citation type="journal article" date="2018" name="Mol. Plant">
        <title>The genome of Artemisia annua provides insight into the evolution of Asteraceae family and artemisinin biosynthesis.</title>
        <authorList>
            <person name="Shen Q."/>
            <person name="Zhang L."/>
            <person name="Liao Z."/>
            <person name="Wang S."/>
            <person name="Yan T."/>
            <person name="Shi P."/>
            <person name="Liu M."/>
            <person name="Fu X."/>
            <person name="Pan Q."/>
            <person name="Wang Y."/>
            <person name="Lv Z."/>
            <person name="Lu X."/>
            <person name="Zhang F."/>
            <person name="Jiang W."/>
            <person name="Ma Y."/>
            <person name="Chen M."/>
            <person name="Hao X."/>
            <person name="Li L."/>
            <person name="Tang Y."/>
            <person name="Lv G."/>
            <person name="Zhou Y."/>
            <person name="Sun X."/>
            <person name="Brodelius P.E."/>
            <person name="Rose J.K.C."/>
            <person name="Tang K."/>
        </authorList>
    </citation>
    <scope>NUCLEOTIDE SEQUENCE [LARGE SCALE GENOMIC DNA]</scope>
    <source>
        <strain evidence="3">cv. Huhao1</strain>
        <tissue evidence="2">Leaf</tissue>
    </source>
</reference>
<evidence type="ECO:0000313" key="2">
    <source>
        <dbReference type="EMBL" id="PWA89321.1"/>
    </source>
</evidence>
<dbReference type="Proteomes" id="UP000245207">
    <property type="component" value="Unassembled WGS sequence"/>
</dbReference>
<evidence type="ECO:0000313" key="3">
    <source>
        <dbReference type="Proteomes" id="UP000245207"/>
    </source>
</evidence>
<gene>
    <name evidence="2" type="ORF">CTI12_AA112180</name>
</gene>
<protein>
    <submittedName>
        <fullName evidence="2">Uncharacterized protein</fullName>
    </submittedName>
</protein>
<proteinExistence type="predicted"/>
<evidence type="ECO:0000256" key="1">
    <source>
        <dbReference type="SAM" id="Coils"/>
    </source>
</evidence>
<comment type="caution">
    <text evidence="2">The sequence shown here is derived from an EMBL/GenBank/DDBJ whole genome shotgun (WGS) entry which is preliminary data.</text>
</comment>